<keyword evidence="2" id="KW-1185">Reference proteome</keyword>
<name>A0ABN6VT68_9BACT</name>
<proteinExistence type="predicted"/>
<gene>
    <name evidence="1" type="ORF">GURASL_24770</name>
</gene>
<organism evidence="1 2">
    <name type="scientific">Geotalea uraniireducens</name>
    <dbReference type="NCBI Taxonomy" id="351604"/>
    <lineage>
        <taxon>Bacteria</taxon>
        <taxon>Pseudomonadati</taxon>
        <taxon>Thermodesulfobacteriota</taxon>
        <taxon>Desulfuromonadia</taxon>
        <taxon>Geobacterales</taxon>
        <taxon>Geobacteraceae</taxon>
        <taxon>Geotalea</taxon>
    </lineage>
</organism>
<accession>A0ABN6VT68</accession>
<evidence type="ECO:0000313" key="1">
    <source>
        <dbReference type="EMBL" id="BDV43554.1"/>
    </source>
</evidence>
<dbReference type="RefSeq" id="WP_281999681.1">
    <property type="nucleotide sequence ID" value="NZ_AP027151.1"/>
</dbReference>
<protein>
    <submittedName>
        <fullName evidence="1">Uncharacterized protein</fullName>
    </submittedName>
</protein>
<evidence type="ECO:0000313" key="2">
    <source>
        <dbReference type="Proteomes" id="UP001317705"/>
    </source>
</evidence>
<dbReference type="Proteomes" id="UP001317705">
    <property type="component" value="Chromosome"/>
</dbReference>
<sequence>MDKLRIIKGLNKISHRLSDNELRLYLLMLAAAADDYCGTILHSIIGESVPFFIVPGHLAAACSRLQDLGLIETNLLQQGNWITYRILVPTPTAPEASAPTDQDTISGENP</sequence>
<reference evidence="1 2" key="1">
    <citation type="submission" date="2022-12" db="EMBL/GenBank/DDBJ databases">
        <title>Polyphasic characterization of Geotalea uranireducens NIT-SL11 newly isolated from a complex of sewage sludge and microbially reduced graphene oxide.</title>
        <authorList>
            <person name="Xie L."/>
            <person name="Yoshida N."/>
            <person name="Meng L."/>
        </authorList>
    </citation>
    <scope>NUCLEOTIDE SEQUENCE [LARGE SCALE GENOMIC DNA]</scope>
    <source>
        <strain evidence="1 2">NIT-SL11</strain>
    </source>
</reference>
<dbReference type="EMBL" id="AP027151">
    <property type="protein sequence ID" value="BDV43554.1"/>
    <property type="molecule type" value="Genomic_DNA"/>
</dbReference>